<dbReference type="Gene3D" id="3.40.50.970">
    <property type="match status" value="2"/>
</dbReference>
<feature type="compositionally biased region" description="Basic and acidic residues" evidence="9">
    <location>
        <begin position="351"/>
        <end position="369"/>
    </location>
</feature>
<keyword evidence="5 8" id="KW-0786">Thiamine pyrophosphate</keyword>
<dbReference type="InterPro" id="IPR029035">
    <property type="entry name" value="DHS-like_NAD/FAD-binding_dom"/>
</dbReference>
<dbReference type="Gene3D" id="3.40.50.1220">
    <property type="entry name" value="TPP-binding domain"/>
    <property type="match status" value="1"/>
</dbReference>
<dbReference type="PANTHER" id="PTHR42916:SF1">
    <property type="entry name" value="PROTEIN PHYLLO, CHLOROPLASTIC"/>
    <property type="match status" value="1"/>
</dbReference>
<dbReference type="InterPro" id="IPR004433">
    <property type="entry name" value="MenaQ_synth_MenD"/>
</dbReference>
<accession>A0A5B8XWI5</accession>
<keyword evidence="6 8" id="KW-0464">Manganese</keyword>
<keyword evidence="7" id="KW-0456">Lyase</keyword>
<dbReference type="InterPro" id="IPR000073">
    <property type="entry name" value="AB_hydrolase_1"/>
</dbReference>
<keyword evidence="3 8" id="KW-0479">Metal-binding</keyword>
<dbReference type="GO" id="GO:0016829">
    <property type="term" value="F:lyase activity"/>
    <property type="evidence" value="ECO:0007669"/>
    <property type="project" value="UniProtKB-KW"/>
</dbReference>
<comment type="function">
    <text evidence="8">Catalyzes the thiamine diphosphate-dependent decarboxylation of 2-oxoglutarate and the subsequent addition of the resulting succinic semialdehyde-thiamine pyrophosphate anion to isochorismate to yield 2-succinyl-5-enolpyruvyl-6-hydroxy-3-cyclohexene-1-carboxylate (SEPHCHC).</text>
</comment>
<dbReference type="HAMAP" id="MF_01659">
    <property type="entry name" value="MenD"/>
    <property type="match status" value="1"/>
</dbReference>
<comment type="pathway">
    <text evidence="8">Quinol/quinone metabolism; 1,4-dihydroxy-2-naphthoate biosynthesis; 1,4-dihydroxy-2-naphthoate from chorismate: step 2/7.</text>
</comment>
<feature type="region of interest" description="Disordered" evidence="9">
    <location>
        <begin position="347"/>
        <end position="375"/>
    </location>
</feature>
<dbReference type="SUPFAM" id="SSF53474">
    <property type="entry name" value="alpha/beta-Hydrolases"/>
    <property type="match status" value="1"/>
</dbReference>
<gene>
    <name evidence="8 13" type="primary">menD</name>
    <name evidence="13" type="ORF">FRD01_12810</name>
</gene>
<sequence length="841" mass="91315">MNFLANINVLWGHILIDELARAGVREVVVSPGSRSTPLTLAANAHPDIRAINVIDERSAGFLALGLAMATERPVVLICTSGSAVSNYHPAISEARQSRVGLIVLSADRPEWLREAGAPQAMRQDQLFGPHTVWFHELAQPEADRLKLRYVRSTADKAVAMSERGPVHLNVSFRKPLEATEVPRDAPDGVRDLELGTPEVAGRADRQPWVRVLGSAQSDSAPVLRALANAERPLVTVGADWKARRWRPFVAWLKQLGYAVWAEAQSGVVGNVARLDASVQPDLVVHLGRAPIDWPAQRWMNSLECELIFVGPDDSHGLENPEHLASTWLRLRGLRPRRKDLEIIQNFQPQEEFSKNPKPKALESNKDTKEIPQFPHPNEQQRKIWISNETNHLTQTEGVPTFFDGAIHSALHALDPSTAIFVSSSMPFRDFENFGPKGRDVFVNRGLNGIDGVLSSAFGVAAARVPDGSRPGVVAVVGDVAFSHDASALLTARRAGISAIVVVINNGGGRIFEFLPVKGQAGFQEHFNTEPSIDLQALALAYGAGYARVTAQKPLENELQKRQDQPGIHLIEAVVDWESSIATRRSILEARAGLSSVRVATPVHAGSVRVAPWAITALHGFSGTRADWRVIEPYLGPIEALNLPGHEGKSGVETWDQAIEDLAQELRSQDRPVLIGYSMGGRLALGLASTYPELISGLVTIGARAGLPESERGARAQEDEARATAVERDLHGFMREWARLPLLNLRPAHPARAPGRVAHSGEGLASALRALGPARQPLYDVKLKVPALFVAGELDKVYCEAAREMAETLGAKAAVVANAGHAAHLDEPEATAAIISEFLEQL</sequence>
<reference evidence="13 14" key="1">
    <citation type="submission" date="2019-08" db="EMBL/GenBank/DDBJ databases">
        <authorList>
            <person name="Liang Q."/>
        </authorList>
    </citation>
    <scope>NUCLEOTIDE SEQUENCE [LARGE SCALE GENOMIC DNA]</scope>
    <source>
        <strain evidence="13 14">V1718</strain>
    </source>
</reference>
<evidence type="ECO:0000259" key="12">
    <source>
        <dbReference type="Pfam" id="PF12697"/>
    </source>
</evidence>
<dbReference type="NCBIfam" id="TIGR00173">
    <property type="entry name" value="menD"/>
    <property type="match status" value="1"/>
</dbReference>
<comment type="catalytic activity">
    <reaction evidence="8">
        <text>isochorismate + 2-oxoglutarate + H(+) = 5-enolpyruvoyl-6-hydroxy-2-succinyl-cyclohex-3-ene-1-carboxylate + CO2</text>
        <dbReference type="Rhea" id="RHEA:25593"/>
        <dbReference type="ChEBI" id="CHEBI:15378"/>
        <dbReference type="ChEBI" id="CHEBI:16526"/>
        <dbReference type="ChEBI" id="CHEBI:16810"/>
        <dbReference type="ChEBI" id="CHEBI:29780"/>
        <dbReference type="ChEBI" id="CHEBI:58818"/>
        <dbReference type="EC" id="2.2.1.9"/>
    </reaction>
</comment>
<evidence type="ECO:0000256" key="3">
    <source>
        <dbReference type="ARBA" id="ARBA00022723"/>
    </source>
</evidence>
<comment type="similarity">
    <text evidence="8">Belongs to the TPP enzyme family. MenD subfamily.</text>
</comment>
<keyword evidence="4 8" id="KW-0460">Magnesium</keyword>
<keyword evidence="2 8" id="KW-0808">Transferase</keyword>
<evidence type="ECO:0000256" key="1">
    <source>
        <dbReference type="ARBA" id="ARBA00022428"/>
    </source>
</evidence>
<keyword evidence="14" id="KW-1185">Reference proteome</keyword>
<dbReference type="InterPro" id="IPR012001">
    <property type="entry name" value="Thiamin_PyroP_enz_TPP-bd_dom"/>
</dbReference>
<dbReference type="GO" id="GO:0009234">
    <property type="term" value="P:menaquinone biosynthetic process"/>
    <property type="evidence" value="ECO:0007669"/>
    <property type="project" value="UniProtKB-UniRule"/>
</dbReference>
<dbReference type="EMBL" id="CP042467">
    <property type="protein sequence ID" value="QED28096.1"/>
    <property type="molecule type" value="Genomic_DNA"/>
</dbReference>
<evidence type="ECO:0000313" key="14">
    <source>
        <dbReference type="Proteomes" id="UP000321595"/>
    </source>
</evidence>
<dbReference type="InterPro" id="IPR029058">
    <property type="entry name" value="AB_hydrolase_fold"/>
</dbReference>
<dbReference type="GO" id="GO:0070204">
    <property type="term" value="F:2-succinyl-5-enolpyruvyl-6-hydroxy-3-cyclohexene-1-carboxylic-acid synthase activity"/>
    <property type="evidence" value="ECO:0007669"/>
    <property type="project" value="UniProtKB-UniRule"/>
</dbReference>
<dbReference type="GO" id="GO:0030145">
    <property type="term" value="F:manganese ion binding"/>
    <property type="evidence" value="ECO:0007669"/>
    <property type="project" value="UniProtKB-UniRule"/>
</dbReference>
<feature type="domain" description="Thiamine pyrophosphate enzyme TPP-binding" evidence="10">
    <location>
        <begin position="442"/>
        <end position="571"/>
    </location>
</feature>
<evidence type="ECO:0000256" key="5">
    <source>
        <dbReference type="ARBA" id="ARBA00023052"/>
    </source>
</evidence>
<dbReference type="KEGG" id="bbae:FRD01_12810"/>
<comment type="subunit">
    <text evidence="8">Homodimer.</text>
</comment>
<dbReference type="UniPathway" id="UPA01057">
    <property type="reaction ID" value="UER00164"/>
</dbReference>
<dbReference type="RefSeq" id="WP_146960217.1">
    <property type="nucleotide sequence ID" value="NZ_CP042467.1"/>
</dbReference>
<comment type="pathway">
    <text evidence="8">Quinol/quinone metabolism; menaquinone biosynthesis.</text>
</comment>
<proteinExistence type="inferred from homology"/>
<keyword evidence="1 8" id="KW-0474">Menaquinone biosynthesis</keyword>
<comment type="cofactor">
    <cofactor evidence="8">
        <name>thiamine diphosphate</name>
        <dbReference type="ChEBI" id="CHEBI:58937"/>
    </cofactor>
    <text evidence="8">Binds 1 thiamine pyrophosphate per subunit.</text>
</comment>
<dbReference type="SUPFAM" id="SSF52467">
    <property type="entry name" value="DHS-like NAD/FAD-binding domain"/>
    <property type="match status" value="1"/>
</dbReference>
<dbReference type="EC" id="2.2.1.9" evidence="8"/>
<dbReference type="Pfam" id="PF02776">
    <property type="entry name" value="TPP_enzyme_N"/>
    <property type="match status" value="1"/>
</dbReference>
<evidence type="ECO:0000256" key="7">
    <source>
        <dbReference type="ARBA" id="ARBA00023239"/>
    </source>
</evidence>
<dbReference type="PANTHER" id="PTHR42916">
    <property type="entry name" value="2-SUCCINYL-5-ENOLPYRUVYL-6-HYDROXY-3-CYCLOHEXENE-1-CARBOXYLATE SYNTHASE"/>
    <property type="match status" value="1"/>
</dbReference>
<evidence type="ECO:0000259" key="11">
    <source>
        <dbReference type="Pfam" id="PF02776"/>
    </source>
</evidence>
<dbReference type="UniPathway" id="UPA00079"/>
<dbReference type="CDD" id="cd07037">
    <property type="entry name" value="TPP_PYR_MenD"/>
    <property type="match status" value="1"/>
</dbReference>
<dbReference type="GO" id="GO:0000287">
    <property type="term" value="F:magnesium ion binding"/>
    <property type="evidence" value="ECO:0007669"/>
    <property type="project" value="UniProtKB-UniRule"/>
</dbReference>
<evidence type="ECO:0000256" key="9">
    <source>
        <dbReference type="SAM" id="MobiDB-lite"/>
    </source>
</evidence>
<dbReference type="AlphaFoldDB" id="A0A5B8XWI5"/>
<evidence type="ECO:0000256" key="2">
    <source>
        <dbReference type="ARBA" id="ARBA00022679"/>
    </source>
</evidence>
<dbReference type="Pfam" id="PF02775">
    <property type="entry name" value="TPP_enzyme_C"/>
    <property type="match status" value="1"/>
</dbReference>
<evidence type="ECO:0000256" key="8">
    <source>
        <dbReference type="HAMAP-Rule" id="MF_01659"/>
    </source>
</evidence>
<evidence type="ECO:0000313" key="13">
    <source>
        <dbReference type="EMBL" id="QED28096.1"/>
    </source>
</evidence>
<dbReference type="GO" id="GO:0030976">
    <property type="term" value="F:thiamine pyrophosphate binding"/>
    <property type="evidence" value="ECO:0007669"/>
    <property type="project" value="UniProtKB-UniRule"/>
</dbReference>
<dbReference type="InterPro" id="IPR029061">
    <property type="entry name" value="THDP-binding"/>
</dbReference>
<dbReference type="InterPro" id="IPR011766">
    <property type="entry name" value="TPP_enzyme_TPP-bd"/>
</dbReference>
<dbReference type="Proteomes" id="UP000321595">
    <property type="component" value="Chromosome"/>
</dbReference>
<feature type="domain" description="AB hydrolase-1" evidence="12">
    <location>
        <begin position="617"/>
        <end position="832"/>
    </location>
</feature>
<feature type="domain" description="Thiamine pyrophosphate enzyme N-terminal TPP-binding" evidence="11">
    <location>
        <begin position="12"/>
        <end position="122"/>
    </location>
</feature>
<protein>
    <recommendedName>
        <fullName evidence="8">2-succinyl-5-enolpyruvyl-6-hydroxy-3-cyclohexene-1-carboxylate synthase</fullName>
        <shortName evidence="8">SEPHCHC synthase</shortName>
        <ecNumber evidence="8">2.2.1.9</ecNumber>
    </recommendedName>
    <alternativeName>
        <fullName evidence="8">Menaquinone biosynthesis protein MenD</fullName>
    </alternativeName>
</protein>
<comment type="cofactor">
    <cofactor evidence="8">
        <name>Mg(2+)</name>
        <dbReference type="ChEBI" id="CHEBI:18420"/>
    </cofactor>
    <cofactor evidence="8">
        <name>Mn(2+)</name>
        <dbReference type="ChEBI" id="CHEBI:29035"/>
    </cofactor>
</comment>
<dbReference type="SUPFAM" id="SSF52518">
    <property type="entry name" value="Thiamin diphosphate-binding fold (THDP-binding)"/>
    <property type="match status" value="2"/>
</dbReference>
<evidence type="ECO:0000256" key="6">
    <source>
        <dbReference type="ARBA" id="ARBA00023211"/>
    </source>
</evidence>
<organism evidence="13 14">
    <name type="scientific">Microvenator marinus</name>
    <dbReference type="NCBI Taxonomy" id="2600177"/>
    <lineage>
        <taxon>Bacteria</taxon>
        <taxon>Deltaproteobacteria</taxon>
        <taxon>Bradymonadales</taxon>
        <taxon>Microvenatoraceae</taxon>
        <taxon>Microvenator</taxon>
    </lineage>
</organism>
<evidence type="ECO:0000259" key="10">
    <source>
        <dbReference type="Pfam" id="PF02775"/>
    </source>
</evidence>
<dbReference type="OrthoDB" id="9791859at2"/>
<name>A0A5B8XWI5_9DELT</name>
<dbReference type="Gene3D" id="3.40.50.1820">
    <property type="entry name" value="alpha/beta hydrolase"/>
    <property type="match status" value="1"/>
</dbReference>
<dbReference type="Pfam" id="PF12697">
    <property type="entry name" value="Abhydrolase_6"/>
    <property type="match status" value="1"/>
</dbReference>
<evidence type="ECO:0000256" key="4">
    <source>
        <dbReference type="ARBA" id="ARBA00022842"/>
    </source>
</evidence>